<gene>
    <name evidence="4" type="primary">EIF2C4</name>
    <name evidence="4" type="ORF">g.7517</name>
</gene>
<evidence type="ECO:0000256" key="1">
    <source>
        <dbReference type="SAM" id="MobiDB-lite"/>
    </source>
</evidence>
<dbReference type="PROSITE" id="PS50822">
    <property type="entry name" value="PIWI"/>
    <property type="match status" value="1"/>
</dbReference>
<dbReference type="InterPro" id="IPR036397">
    <property type="entry name" value="RNaseH_sf"/>
</dbReference>
<dbReference type="GO" id="GO:0003723">
    <property type="term" value="F:RNA binding"/>
    <property type="evidence" value="ECO:0007669"/>
    <property type="project" value="InterPro"/>
</dbReference>
<dbReference type="SMART" id="SM00950">
    <property type="entry name" value="Piwi"/>
    <property type="match status" value="1"/>
</dbReference>
<feature type="domain" description="Piwi" evidence="3">
    <location>
        <begin position="610"/>
        <end position="920"/>
    </location>
</feature>
<dbReference type="AlphaFoldDB" id="A0A6G1SIF3"/>
<dbReference type="SUPFAM" id="SSF101690">
    <property type="entry name" value="PAZ domain"/>
    <property type="match status" value="1"/>
</dbReference>
<name>A0A6G1SIF3_9ACAR</name>
<evidence type="ECO:0000259" key="3">
    <source>
        <dbReference type="PROSITE" id="PS50822"/>
    </source>
</evidence>
<dbReference type="InterPro" id="IPR012337">
    <property type="entry name" value="RNaseH-like_sf"/>
</dbReference>
<dbReference type="Gene3D" id="3.30.420.10">
    <property type="entry name" value="Ribonuclease H-like superfamily/Ribonuclease H"/>
    <property type="match status" value="1"/>
</dbReference>
<dbReference type="Gene3D" id="2.170.260.10">
    <property type="entry name" value="paz domain"/>
    <property type="match status" value="1"/>
</dbReference>
<evidence type="ECO:0000259" key="2">
    <source>
        <dbReference type="PROSITE" id="PS50821"/>
    </source>
</evidence>
<organism evidence="4">
    <name type="scientific">Aceria tosichella</name>
    <name type="common">wheat curl mite</name>
    <dbReference type="NCBI Taxonomy" id="561515"/>
    <lineage>
        <taxon>Eukaryota</taxon>
        <taxon>Metazoa</taxon>
        <taxon>Ecdysozoa</taxon>
        <taxon>Arthropoda</taxon>
        <taxon>Chelicerata</taxon>
        <taxon>Arachnida</taxon>
        <taxon>Acari</taxon>
        <taxon>Acariformes</taxon>
        <taxon>Trombidiformes</taxon>
        <taxon>Prostigmata</taxon>
        <taxon>Eupodina</taxon>
        <taxon>Eriophyoidea</taxon>
        <taxon>Eriophyidae</taxon>
        <taxon>Eriophyinae</taxon>
        <taxon>Aceriini</taxon>
        <taxon>Aceria</taxon>
    </lineage>
</organism>
<proteinExistence type="predicted"/>
<dbReference type="GO" id="GO:0034587">
    <property type="term" value="P:piRNA processing"/>
    <property type="evidence" value="ECO:0007669"/>
    <property type="project" value="UniProtKB-ARBA"/>
</dbReference>
<dbReference type="PANTHER" id="PTHR22891">
    <property type="entry name" value="EUKARYOTIC TRANSLATION INITIATION FACTOR 2C"/>
    <property type="match status" value="1"/>
</dbReference>
<dbReference type="EMBL" id="GGYP01004981">
    <property type="protein sequence ID" value="MDE49752.1"/>
    <property type="molecule type" value="Transcribed_RNA"/>
</dbReference>
<protein>
    <submittedName>
        <fullName evidence="4">Protein argonaute-4</fullName>
    </submittedName>
</protein>
<dbReference type="InterPro" id="IPR036085">
    <property type="entry name" value="PAZ_dom_sf"/>
</dbReference>
<dbReference type="Gene3D" id="3.40.50.2300">
    <property type="match status" value="1"/>
</dbReference>
<dbReference type="SUPFAM" id="SSF53098">
    <property type="entry name" value="Ribonuclease H-like"/>
    <property type="match status" value="1"/>
</dbReference>
<dbReference type="Pfam" id="PF02171">
    <property type="entry name" value="Piwi"/>
    <property type="match status" value="1"/>
</dbReference>
<sequence length="958" mass="108383">MTKKKKPQQLQQTADTGSDDKLSLPPKPKRNGQAPGVAVELVTNLFRISLKTEKPILCYTIQIDCVDQLTSGDKGGKKGIPRKIPKDLRIQAVRKAISLWSKNNDAGGIGTYVLDGNASTMYALFRMLDDHDGSPGTRSHIEIKAEIESSRIVDKKVAAMKEVLSVKFYSPTPVNVRALVDHCAGQRPRASAEVEHTLKALNTILTGKILVEPGFLGMQAKSGSCSVFPFDKRNQFTISEGVFCNRGFISSVRPTETGLVANVANAVVPFYEPIKIIDLLQRRFHVQDLNRELAPRIIDELKRELRMKQVEAIHINYGSPNKPHYRKYRIHDIGMSTVKEKFDLDDPKTGRKVSTSVFEYFNKEYPTCKLRYPNLPCIIDNKRKIPLEICRLVEKQKVNRRLNPQETSQVIREAAMKPEIHFKTVEQNANLLGKHDKPFKDFGLEINMKPIELTGRELPPIRLLGVVGNRPQPLNTREGGYDNQRVNFFKPASIAKWALVVLADERFVRNFKGPQDLTQACIRFAAGYCRSGASKGIRVAQLDPKDVHIIQVKGQDPDQDVKKKLRDRYCRLNSENFSHAILVLPGIKDWIYSYLQYLEVDVPKKLKKTTQCTRVSCVKDENFVKKLLNGQDRNVSMFLSNLWLKYNTKLGGINHVLDGQQDFSINPQDFQKFLAKGYLFVSIDVCHPAPGDRLEQSVAAAVGLWDITNPNMSSCTRVRVQRKDKSDKEKSTVEQVGEIGIMFEEILDSYRKKSGGSVPTNIVVLRDGVSEGQFEMVLLYELSQIKGRIKNFYDKLKVKAPLLTCLTVQKRHRTRFMRKNPVQSRKGPDYNIQPGTVVDNTVVEPLHHSFYLAPHKAIQGTARAPHVYVIYDEIKFSQDSAQAMIFALSYLSPRCTKGTSIPTPVNLADLAAERGKNIVVSWNEENQQRMSSEERLKALNEFLSTMGDASYQDTLYYV</sequence>
<dbReference type="PROSITE" id="PS50821">
    <property type="entry name" value="PAZ"/>
    <property type="match status" value="1"/>
</dbReference>
<reference evidence="4" key="1">
    <citation type="submission" date="2018-10" db="EMBL/GenBank/DDBJ databases">
        <title>Transcriptome assembly of Aceria tosichella (Wheat curl mite) Type 2.</title>
        <authorList>
            <person name="Scully E.D."/>
            <person name="Geib S.M."/>
            <person name="Palmer N.A."/>
            <person name="Gupta A.K."/>
            <person name="Sarath G."/>
            <person name="Tatineni S."/>
        </authorList>
    </citation>
    <scope>NUCLEOTIDE SEQUENCE</scope>
    <source>
        <strain evidence="4">LincolnNE</strain>
    </source>
</reference>
<accession>A0A6G1SIF3</accession>
<dbReference type="InterPro" id="IPR003165">
    <property type="entry name" value="Piwi"/>
</dbReference>
<evidence type="ECO:0000313" key="4">
    <source>
        <dbReference type="EMBL" id="MDE49752.1"/>
    </source>
</evidence>
<dbReference type="CDD" id="cd02846">
    <property type="entry name" value="PAZ_argonaute_like"/>
    <property type="match status" value="1"/>
</dbReference>
<dbReference type="InterPro" id="IPR003100">
    <property type="entry name" value="PAZ_dom"/>
</dbReference>
<feature type="region of interest" description="Disordered" evidence="1">
    <location>
        <begin position="1"/>
        <end position="35"/>
    </location>
</feature>
<dbReference type="Pfam" id="PF02170">
    <property type="entry name" value="PAZ"/>
    <property type="match status" value="1"/>
</dbReference>
<feature type="domain" description="PAZ" evidence="2">
    <location>
        <begin position="275"/>
        <end position="394"/>
    </location>
</feature>